<dbReference type="InterPro" id="IPR050320">
    <property type="entry name" value="N5-glutamine_MTase"/>
</dbReference>
<dbReference type="RefSeq" id="WP_125957637.1">
    <property type="nucleotide sequence ID" value="NZ_JAQEJV010000010.1"/>
</dbReference>
<evidence type="ECO:0000313" key="8">
    <source>
        <dbReference type="EMBL" id="RST94284.1"/>
    </source>
</evidence>
<organism evidence="8 9">
    <name type="scientific">Vagococcus bubulae</name>
    <dbReference type="NCBI Taxonomy" id="1977868"/>
    <lineage>
        <taxon>Bacteria</taxon>
        <taxon>Bacillati</taxon>
        <taxon>Bacillota</taxon>
        <taxon>Bacilli</taxon>
        <taxon>Lactobacillales</taxon>
        <taxon>Enterococcaceae</taxon>
        <taxon>Vagococcus</taxon>
    </lineage>
</organism>
<evidence type="ECO:0000259" key="7">
    <source>
        <dbReference type="Pfam" id="PF17827"/>
    </source>
</evidence>
<dbReference type="NCBIfam" id="TIGR03534">
    <property type="entry name" value="RF_mod_PrmC"/>
    <property type="match status" value="1"/>
</dbReference>
<keyword evidence="9" id="KW-1185">Reference proteome</keyword>
<reference evidence="8 9" key="1">
    <citation type="submission" date="2017-05" db="EMBL/GenBank/DDBJ databases">
        <title>Vagococcus spp. assemblies.</title>
        <authorList>
            <person name="Gulvik C.A."/>
        </authorList>
    </citation>
    <scope>NUCLEOTIDE SEQUENCE [LARGE SCALE GENOMIC DNA]</scope>
    <source>
        <strain evidence="8 9">SS1994</strain>
    </source>
</reference>
<evidence type="ECO:0000256" key="3">
    <source>
        <dbReference type="ARBA" id="ARBA00022691"/>
    </source>
</evidence>
<dbReference type="Gene3D" id="1.10.8.10">
    <property type="entry name" value="DNA helicase RuvA subunit, C-terminal domain"/>
    <property type="match status" value="1"/>
</dbReference>
<keyword evidence="1 5" id="KW-0489">Methyltransferase</keyword>
<dbReference type="EMBL" id="NGJT01000009">
    <property type="protein sequence ID" value="RST94284.1"/>
    <property type="molecule type" value="Genomic_DNA"/>
</dbReference>
<dbReference type="Proteomes" id="UP000288490">
    <property type="component" value="Unassembled WGS sequence"/>
</dbReference>
<evidence type="ECO:0000259" key="6">
    <source>
        <dbReference type="Pfam" id="PF05175"/>
    </source>
</evidence>
<dbReference type="InterPro" id="IPR007848">
    <property type="entry name" value="Small_mtfrase_dom"/>
</dbReference>
<feature type="binding site" evidence="5">
    <location>
        <position position="144"/>
    </location>
    <ligand>
        <name>S-adenosyl-L-methionine</name>
        <dbReference type="ChEBI" id="CHEBI:59789"/>
    </ligand>
</feature>
<evidence type="ECO:0000313" key="9">
    <source>
        <dbReference type="Proteomes" id="UP000288490"/>
    </source>
</evidence>
<dbReference type="Pfam" id="PF05175">
    <property type="entry name" value="MTS"/>
    <property type="match status" value="1"/>
</dbReference>
<dbReference type="GO" id="GO:0032259">
    <property type="term" value="P:methylation"/>
    <property type="evidence" value="ECO:0007669"/>
    <property type="project" value="UniProtKB-KW"/>
</dbReference>
<comment type="catalytic activity">
    <reaction evidence="4 5">
        <text>L-glutaminyl-[peptide chain release factor] + S-adenosyl-L-methionine = N(5)-methyl-L-glutaminyl-[peptide chain release factor] + S-adenosyl-L-homocysteine + H(+)</text>
        <dbReference type="Rhea" id="RHEA:42896"/>
        <dbReference type="Rhea" id="RHEA-COMP:10271"/>
        <dbReference type="Rhea" id="RHEA-COMP:10272"/>
        <dbReference type="ChEBI" id="CHEBI:15378"/>
        <dbReference type="ChEBI" id="CHEBI:30011"/>
        <dbReference type="ChEBI" id="CHEBI:57856"/>
        <dbReference type="ChEBI" id="CHEBI:59789"/>
        <dbReference type="ChEBI" id="CHEBI:61891"/>
        <dbReference type="EC" id="2.1.1.297"/>
    </reaction>
</comment>
<dbReference type="PANTHER" id="PTHR18895">
    <property type="entry name" value="HEMK METHYLTRANSFERASE"/>
    <property type="match status" value="1"/>
</dbReference>
<dbReference type="Gene3D" id="3.40.50.150">
    <property type="entry name" value="Vaccinia Virus protein VP39"/>
    <property type="match status" value="1"/>
</dbReference>
<dbReference type="InterPro" id="IPR019874">
    <property type="entry name" value="RF_methyltr_PrmC"/>
</dbReference>
<dbReference type="Pfam" id="PF17827">
    <property type="entry name" value="PrmC_N"/>
    <property type="match status" value="1"/>
</dbReference>
<dbReference type="NCBIfam" id="TIGR00536">
    <property type="entry name" value="hemK_fam"/>
    <property type="match status" value="1"/>
</dbReference>
<name>A0A429ZKR4_9ENTE</name>
<dbReference type="AlphaFoldDB" id="A0A429ZKR4"/>
<evidence type="ECO:0000256" key="2">
    <source>
        <dbReference type="ARBA" id="ARBA00022679"/>
    </source>
</evidence>
<feature type="domain" description="Methyltransferase small" evidence="6">
    <location>
        <begin position="107"/>
        <end position="190"/>
    </location>
</feature>
<dbReference type="OrthoDB" id="9800643at2"/>
<sequence length="279" mass="32090">MDKPITYFEVLKWASSFLETHDKDASIAEYLLLEYNQWTKTDLLLHFKKDVPRDLLDRLSNDLEKVSQDYPPQYLIGSCEFYGERFLVSEDTLIPRPETEELVECCLTENDFQNKVVVDVGTGTGIIAISLKKNRPDWTVKAIDLSPEALKVAQKNAKHLETNIEFYEGNTLEPVANQMFDIILSNPPYISVDEWDEMDESVRNYEPKLALFAKKNGLAIYEKLAKEATQLLTSDGKIYLEIGYQQGDSVAHIFQEHFPKKIVEVVKDMSGHDRIVKVY</sequence>
<dbReference type="PANTHER" id="PTHR18895:SF74">
    <property type="entry name" value="MTRF1L RELEASE FACTOR GLUTAMINE METHYLTRANSFERASE"/>
    <property type="match status" value="1"/>
</dbReference>
<comment type="similarity">
    <text evidence="5">Belongs to the protein N5-glutamine methyltransferase family. PrmC subfamily.</text>
</comment>
<comment type="caution">
    <text evidence="5">Lacks conserved residue(s) required for the propagation of feature annotation.</text>
</comment>
<evidence type="ECO:0000256" key="5">
    <source>
        <dbReference type="HAMAP-Rule" id="MF_02126"/>
    </source>
</evidence>
<dbReference type="HAMAP" id="MF_02126">
    <property type="entry name" value="RF_methyltr_PrmC"/>
    <property type="match status" value="1"/>
</dbReference>
<dbReference type="EC" id="2.1.1.297" evidence="5"/>
<keyword evidence="3 5" id="KW-0949">S-adenosyl-L-methionine</keyword>
<dbReference type="InterPro" id="IPR029063">
    <property type="entry name" value="SAM-dependent_MTases_sf"/>
</dbReference>
<gene>
    <name evidence="5" type="primary">prmC</name>
    <name evidence="8" type="ORF">CBF36_06510</name>
</gene>
<proteinExistence type="inferred from homology"/>
<evidence type="ECO:0000256" key="4">
    <source>
        <dbReference type="ARBA" id="ARBA00048391"/>
    </source>
</evidence>
<dbReference type="PROSITE" id="PS00092">
    <property type="entry name" value="N6_MTASE"/>
    <property type="match status" value="1"/>
</dbReference>
<feature type="binding site" evidence="5">
    <location>
        <begin position="121"/>
        <end position="125"/>
    </location>
    <ligand>
        <name>S-adenosyl-L-methionine</name>
        <dbReference type="ChEBI" id="CHEBI:59789"/>
    </ligand>
</feature>
<dbReference type="GO" id="GO:0102559">
    <property type="term" value="F:peptide chain release factor N(5)-glutamine methyltransferase activity"/>
    <property type="evidence" value="ECO:0007669"/>
    <property type="project" value="UniProtKB-EC"/>
</dbReference>
<evidence type="ECO:0000256" key="1">
    <source>
        <dbReference type="ARBA" id="ARBA00022603"/>
    </source>
</evidence>
<dbReference type="InterPro" id="IPR004556">
    <property type="entry name" value="HemK-like"/>
</dbReference>
<keyword evidence="2 5" id="KW-0808">Transferase</keyword>
<accession>A0A429ZKR4</accession>
<dbReference type="CDD" id="cd02440">
    <property type="entry name" value="AdoMet_MTases"/>
    <property type="match status" value="1"/>
</dbReference>
<dbReference type="SUPFAM" id="SSF53335">
    <property type="entry name" value="S-adenosyl-L-methionine-dependent methyltransferases"/>
    <property type="match status" value="1"/>
</dbReference>
<feature type="binding site" evidence="5">
    <location>
        <begin position="186"/>
        <end position="189"/>
    </location>
    <ligand>
        <name>substrate</name>
    </ligand>
</feature>
<protein>
    <recommendedName>
        <fullName evidence="5">Release factor glutamine methyltransferase</fullName>
        <shortName evidence="5">RF MTase</shortName>
        <ecNumber evidence="5">2.1.1.297</ecNumber>
    </recommendedName>
    <alternativeName>
        <fullName evidence="5">N5-glutamine methyltransferase PrmC</fullName>
    </alternativeName>
    <alternativeName>
        <fullName evidence="5">Protein-(glutamine-N5) MTase PrmC</fullName>
    </alternativeName>
    <alternativeName>
        <fullName evidence="5">Protein-glutamine N-methyltransferase PrmC</fullName>
    </alternativeName>
</protein>
<comment type="function">
    <text evidence="5">Methylates the class 1 translation termination release factors RF1/PrfA and RF2/PrfB on the glutamine residue of the universally conserved GGQ motif.</text>
</comment>
<dbReference type="GO" id="GO:0003676">
    <property type="term" value="F:nucleic acid binding"/>
    <property type="evidence" value="ECO:0007669"/>
    <property type="project" value="InterPro"/>
</dbReference>
<dbReference type="InterPro" id="IPR002052">
    <property type="entry name" value="DNA_methylase_N6_adenine_CS"/>
</dbReference>
<feature type="binding site" evidence="5">
    <location>
        <position position="186"/>
    </location>
    <ligand>
        <name>S-adenosyl-L-methionine</name>
        <dbReference type="ChEBI" id="CHEBI:59789"/>
    </ligand>
</feature>
<dbReference type="InterPro" id="IPR040758">
    <property type="entry name" value="PrmC_N"/>
</dbReference>
<feature type="domain" description="Release factor glutamine methyltransferase N-terminal" evidence="7">
    <location>
        <begin position="9"/>
        <end position="77"/>
    </location>
</feature>
<comment type="caution">
    <text evidence="8">The sequence shown here is derived from an EMBL/GenBank/DDBJ whole genome shotgun (WGS) entry which is preliminary data.</text>
</comment>